<keyword evidence="3" id="KW-1185">Reference proteome</keyword>
<comment type="caution">
    <text evidence="2">The sequence shown here is derived from an EMBL/GenBank/DDBJ whole genome shotgun (WGS) entry which is preliminary data.</text>
</comment>
<dbReference type="CDD" id="cd00093">
    <property type="entry name" value="HTH_XRE"/>
    <property type="match status" value="1"/>
</dbReference>
<evidence type="ECO:0000259" key="1">
    <source>
        <dbReference type="PROSITE" id="PS50943"/>
    </source>
</evidence>
<protein>
    <recommendedName>
        <fullName evidence="1">HTH cro/C1-type domain-containing protein</fullName>
    </recommendedName>
</protein>
<dbReference type="AlphaFoldDB" id="A0A511D9F7"/>
<evidence type="ECO:0000313" key="2">
    <source>
        <dbReference type="EMBL" id="GEL21033.1"/>
    </source>
</evidence>
<dbReference type="STRING" id="1123024.GCA_000423625_05018"/>
<dbReference type="InterPro" id="IPR001387">
    <property type="entry name" value="Cro/C1-type_HTH"/>
</dbReference>
<gene>
    <name evidence="2" type="ORF">PA7_48700</name>
</gene>
<organism evidence="2 3">
    <name type="scientific">Pseudonocardia asaccharolytica DSM 44247 = NBRC 16224</name>
    <dbReference type="NCBI Taxonomy" id="1123024"/>
    <lineage>
        <taxon>Bacteria</taxon>
        <taxon>Bacillati</taxon>
        <taxon>Actinomycetota</taxon>
        <taxon>Actinomycetes</taxon>
        <taxon>Pseudonocardiales</taxon>
        <taxon>Pseudonocardiaceae</taxon>
        <taxon>Pseudonocardia</taxon>
    </lineage>
</organism>
<feature type="domain" description="HTH cro/C1-type" evidence="1">
    <location>
        <begin position="35"/>
        <end position="90"/>
    </location>
</feature>
<name>A0A511D9F7_9PSEU</name>
<dbReference type="InterPro" id="IPR010982">
    <property type="entry name" value="Lambda_DNA-bd_dom_sf"/>
</dbReference>
<dbReference type="Gene3D" id="1.10.260.40">
    <property type="entry name" value="lambda repressor-like DNA-binding domains"/>
    <property type="match status" value="1"/>
</dbReference>
<dbReference type="PROSITE" id="PS50943">
    <property type="entry name" value="HTH_CROC1"/>
    <property type="match status" value="1"/>
</dbReference>
<evidence type="ECO:0000313" key="3">
    <source>
        <dbReference type="Proteomes" id="UP000321328"/>
    </source>
</evidence>
<reference evidence="2 3" key="1">
    <citation type="submission" date="2019-07" db="EMBL/GenBank/DDBJ databases">
        <title>Whole genome shotgun sequence of Pseudonocardia asaccharolytica NBRC 16224.</title>
        <authorList>
            <person name="Hosoyama A."/>
            <person name="Uohara A."/>
            <person name="Ohji S."/>
            <person name="Ichikawa N."/>
        </authorList>
    </citation>
    <scope>NUCLEOTIDE SEQUENCE [LARGE SCALE GENOMIC DNA]</scope>
    <source>
        <strain evidence="2 3">NBRC 16224</strain>
    </source>
</reference>
<proteinExistence type="predicted"/>
<dbReference type="GO" id="GO:0003677">
    <property type="term" value="F:DNA binding"/>
    <property type="evidence" value="ECO:0007669"/>
    <property type="project" value="InterPro"/>
</dbReference>
<dbReference type="SUPFAM" id="SSF47413">
    <property type="entry name" value="lambda repressor-like DNA-binding domains"/>
    <property type="match status" value="1"/>
</dbReference>
<dbReference type="SMART" id="SM00530">
    <property type="entry name" value="HTH_XRE"/>
    <property type="match status" value="1"/>
</dbReference>
<dbReference type="Proteomes" id="UP000321328">
    <property type="component" value="Unassembled WGS sequence"/>
</dbReference>
<dbReference type="RefSeq" id="WP_211224073.1">
    <property type="nucleotide sequence ID" value="NZ_AUII01000068.1"/>
</dbReference>
<sequence length="101" mass="11340">MASSWREVRAKRVPREDRVADHRAHLDELVRAHQLREIRTEQGVTQRELAERMHVSQPSVSALERGELTKAGLGTIRAYVEALGGTVDIVANFGDQRVKLG</sequence>
<accession>A0A511D9F7</accession>
<dbReference type="EMBL" id="BJVI01000154">
    <property type="protein sequence ID" value="GEL21033.1"/>
    <property type="molecule type" value="Genomic_DNA"/>
</dbReference>
<dbReference type="Pfam" id="PF01381">
    <property type="entry name" value="HTH_3"/>
    <property type="match status" value="1"/>
</dbReference>